<comment type="subcellular location">
    <subcellularLocation>
        <location evidence="1">Membrane</location>
        <topology evidence="1">Multi-pass membrane protein</topology>
    </subcellularLocation>
</comment>
<dbReference type="GO" id="GO:0016020">
    <property type="term" value="C:membrane"/>
    <property type="evidence" value="ECO:0007669"/>
    <property type="project" value="UniProtKB-SubCell"/>
</dbReference>
<feature type="transmembrane region" description="Helical" evidence="8">
    <location>
        <begin position="29"/>
        <end position="47"/>
    </location>
</feature>
<dbReference type="RefSeq" id="WP_092436795.1">
    <property type="nucleotide sequence ID" value="NZ_FMYP01000015.1"/>
</dbReference>
<dbReference type="GO" id="GO:0016872">
    <property type="term" value="F:intramolecular lyase activity"/>
    <property type="evidence" value="ECO:0007669"/>
    <property type="project" value="InterPro"/>
</dbReference>
<name>A0A1G6I8C2_9BACT</name>
<dbReference type="Proteomes" id="UP000199452">
    <property type="component" value="Unassembled WGS sequence"/>
</dbReference>
<evidence type="ECO:0000256" key="2">
    <source>
        <dbReference type="ARBA" id="ARBA00004829"/>
    </source>
</evidence>
<evidence type="ECO:0000256" key="4">
    <source>
        <dbReference type="ARBA" id="ARBA00022746"/>
    </source>
</evidence>
<keyword evidence="5 8" id="KW-1133">Transmembrane helix</keyword>
<dbReference type="OrthoDB" id="5195186at2"/>
<evidence type="ECO:0000313" key="10">
    <source>
        <dbReference type="EMBL" id="SDC02779.1"/>
    </source>
</evidence>
<dbReference type="InterPro" id="IPR017825">
    <property type="entry name" value="Lycopene_cyclase_dom"/>
</dbReference>
<keyword evidence="11" id="KW-1185">Reference proteome</keyword>
<evidence type="ECO:0000256" key="1">
    <source>
        <dbReference type="ARBA" id="ARBA00004141"/>
    </source>
</evidence>
<feature type="transmembrane region" description="Helical" evidence="8">
    <location>
        <begin position="195"/>
        <end position="217"/>
    </location>
</feature>
<reference evidence="10 11" key="1">
    <citation type="submission" date="2016-09" db="EMBL/GenBank/DDBJ databases">
        <authorList>
            <person name="Capua I."/>
            <person name="De Benedictis P."/>
            <person name="Joannis T."/>
            <person name="Lombin L.H."/>
            <person name="Cattoli G."/>
        </authorList>
    </citation>
    <scope>NUCLEOTIDE SEQUENCE [LARGE SCALE GENOMIC DNA]</scope>
    <source>
        <strain evidence="10 11">A7P-90m</strain>
    </source>
</reference>
<keyword evidence="4" id="KW-0125">Carotenoid biosynthesis</keyword>
<dbReference type="STRING" id="1640674.SAMN05216323_10155"/>
<dbReference type="GO" id="GO:0045436">
    <property type="term" value="F:lycopene beta cyclase activity"/>
    <property type="evidence" value="ECO:0007669"/>
    <property type="project" value="UniProtKB-ARBA"/>
</dbReference>
<evidence type="ECO:0000256" key="8">
    <source>
        <dbReference type="SAM" id="Phobius"/>
    </source>
</evidence>
<gene>
    <name evidence="10" type="ORF">SAMN05216323_10155</name>
</gene>
<proteinExistence type="predicted"/>
<evidence type="ECO:0000256" key="6">
    <source>
        <dbReference type="ARBA" id="ARBA00023136"/>
    </source>
</evidence>
<dbReference type="Pfam" id="PF18916">
    <property type="entry name" value="Lycopene_cyc"/>
    <property type="match status" value="2"/>
</dbReference>
<evidence type="ECO:0000256" key="3">
    <source>
        <dbReference type="ARBA" id="ARBA00022692"/>
    </source>
</evidence>
<feature type="transmembrane region" description="Helical" evidence="8">
    <location>
        <begin position="157"/>
        <end position="175"/>
    </location>
</feature>
<feature type="domain" description="Lycopene cyclase" evidence="9">
    <location>
        <begin position="128"/>
        <end position="220"/>
    </location>
</feature>
<feature type="transmembrane region" description="Helical" evidence="8">
    <location>
        <begin position="78"/>
        <end position="98"/>
    </location>
</feature>
<keyword evidence="7" id="KW-0413">Isomerase</keyword>
<evidence type="ECO:0000313" key="11">
    <source>
        <dbReference type="Proteomes" id="UP000199452"/>
    </source>
</evidence>
<evidence type="ECO:0000259" key="9">
    <source>
        <dbReference type="Pfam" id="PF18916"/>
    </source>
</evidence>
<evidence type="ECO:0000256" key="5">
    <source>
        <dbReference type="ARBA" id="ARBA00022989"/>
    </source>
</evidence>
<keyword evidence="6 8" id="KW-0472">Membrane</keyword>
<feature type="transmembrane region" description="Helical" evidence="8">
    <location>
        <begin position="107"/>
        <end position="125"/>
    </location>
</feature>
<dbReference type="EMBL" id="FMYP01000015">
    <property type="protein sequence ID" value="SDC02779.1"/>
    <property type="molecule type" value="Genomic_DNA"/>
</dbReference>
<dbReference type="NCBIfam" id="TIGR03462">
    <property type="entry name" value="CarR_dom_SF"/>
    <property type="match status" value="2"/>
</dbReference>
<keyword evidence="3 8" id="KW-0812">Transmembrane</keyword>
<evidence type="ECO:0000256" key="7">
    <source>
        <dbReference type="ARBA" id="ARBA00023235"/>
    </source>
</evidence>
<feature type="transmembrane region" description="Helical" evidence="8">
    <location>
        <begin position="131"/>
        <end position="148"/>
    </location>
</feature>
<dbReference type="AlphaFoldDB" id="A0A1G6I8C2"/>
<comment type="pathway">
    <text evidence="2">Carotenoid biosynthesis.</text>
</comment>
<organism evidence="10 11">
    <name type="scientific">Williamwhitmania taraxaci</name>
    <dbReference type="NCBI Taxonomy" id="1640674"/>
    <lineage>
        <taxon>Bacteria</taxon>
        <taxon>Pseudomonadati</taxon>
        <taxon>Bacteroidota</taxon>
        <taxon>Bacteroidia</taxon>
        <taxon>Bacteroidales</taxon>
        <taxon>Williamwhitmaniaceae</taxon>
        <taxon>Williamwhitmania</taxon>
    </lineage>
</organism>
<protein>
    <submittedName>
        <fullName evidence="10">Lycopene cyclase domain-containing protein</fullName>
    </submittedName>
</protein>
<dbReference type="GO" id="GO:0016117">
    <property type="term" value="P:carotenoid biosynthetic process"/>
    <property type="evidence" value="ECO:0007669"/>
    <property type="project" value="UniProtKB-KW"/>
</dbReference>
<sequence length="226" mass="26445">MTLYLLLLLGSIVVPLALSFDKKLQFYKQWKYLMPSIIVVAVIYIAVDIYFTRLGIWGFNANYHSSNIWFGLPMEEWLFFIVIPYASIFLHDSIVLYFTKFRLKTTLANYVSFFLIIISLAIVLFNLNKIYTVYIFSLVIIVLALSYFDKTKIINSFYLTFLAILIPFLIVNAILTGSFIDEPVVWYNNSANLGIRFLTIPIEDFGYAFSLILFNLLMRERMKKIY</sequence>
<feature type="domain" description="Lycopene cyclase" evidence="9">
    <location>
        <begin position="2"/>
        <end position="91"/>
    </location>
</feature>
<accession>A0A1G6I8C2</accession>